<evidence type="ECO:0000256" key="1">
    <source>
        <dbReference type="SAM" id="MobiDB-lite"/>
    </source>
</evidence>
<reference evidence="3" key="1">
    <citation type="journal article" date="2012" name="MBio">
        <title>Comparative genome analysis of Trichophyton rubrum and related dermatophytes reveals candidate genes involved in infection.</title>
        <authorList>
            <person name="Martinez D.A."/>
            <person name="Oliver B.G."/>
            <person name="Graeser Y."/>
            <person name="Goldberg J.M."/>
            <person name="Li W."/>
            <person name="Martinez-Rossi N.M."/>
            <person name="Monod M."/>
            <person name="Shelest E."/>
            <person name="Barton R.C."/>
            <person name="Birch E."/>
            <person name="Brakhage A.A."/>
            <person name="Chen Z."/>
            <person name="Gurr S.J."/>
            <person name="Heiman D."/>
            <person name="Heitman J."/>
            <person name="Kosti I."/>
            <person name="Rossi A."/>
            <person name="Saif S."/>
            <person name="Samalova M."/>
            <person name="Saunders C.W."/>
            <person name="Shea T."/>
            <person name="Summerbell R.C."/>
            <person name="Xu J."/>
            <person name="Young S."/>
            <person name="Zeng Q."/>
            <person name="Birren B.W."/>
            <person name="Cuomo C.A."/>
            <person name="White T.C."/>
        </authorList>
    </citation>
    <scope>NUCLEOTIDE SEQUENCE [LARGE SCALE GENOMIC DNA]</scope>
    <source>
        <strain evidence="3">CBS 112818</strain>
    </source>
</reference>
<evidence type="ECO:0000313" key="2">
    <source>
        <dbReference type="EMBL" id="EGD99446.1"/>
    </source>
</evidence>
<feature type="compositionally biased region" description="Acidic residues" evidence="1">
    <location>
        <begin position="136"/>
        <end position="156"/>
    </location>
</feature>
<keyword evidence="3" id="KW-1185">Reference proteome</keyword>
<dbReference type="EMBL" id="GG698522">
    <property type="protein sequence ID" value="EGD99446.1"/>
    <property type="molecule type" value="Genomic_DNA"/>
</dbReference>
<evidence type="ECO:0000313" key="3">
    <source>
        <dbReference type="Proteomes" id="UP000009172"/>
    </source>
</evidence>
<feature type="compositionally biased region" description="Basic and acidic residues" evidence="1">
    <location>
        <begin position="200"/>
        <end position="222"/>
    </location>
</feature>
<gene>
    <name evidence="2" type="ORF">TESG_06881</name>
</gene>
<feature type="compositionally biased region" description="Basic and acidic residues" evidence="1">
    <location>
        <begin position="124"/>
        <end position="135"/>
    </location>
</feature>
<dbReference type="Proteomes" id="UP000009172">
    <property type="component" value="Unassembled WGS sequence"/>
</dbReference>
<proteinExistence type="predicted"/>
<accession>F2S797</accession>
<dbReference type="HOGENOM" id="CLU_056434_0_0_1"/>
<protein>
    <submittedName>
        <fullName evidence="2">Uncharacterized protein</fullName>
    </submittedName>
</protein>
<organism evidence="2 3">
    <name type="scientific">Trichophyton tonsurans (strain CBS 112818)</name>
    <name type="common">Scalp ringworm fungus</name>
    <dbReference type="NCBI Taxonomy" id="647933"/>
    <lineage>
        <taxon>Eukaryota</taxon>
        <taxon>Fungi</taxon>
        <taxon>Dikarya</taxon>
        <taxon>Ascomycota</taxon>
        <taxon>Pezizomycotina</taxon>
        <taxon>Eurotiomycetes</taxon>
        <taxon>Eurotiomycetidae</taxon>
        <taxon>Onygenales</taxon>
        <taxon>Arthrodermataceae</taxon>
        <taxon>Trichophyton</taxon>
    </lineage>
</organism>
<feature type="compositionally biased region" description="Basic and acidic residues" evidence="1">
    <location>
        <begin position="231"/>
        <end position="240"/>
    </location>
</feature>
<dbReference type="AlphaFoldDB" id="F2S797"/>
<dbReference type="OrthoDB" id="4174433at2759"/>
<feature type="region of interest" description="Disordered" evidence="1">
    <location>
        <begin position="107"/>
        <end position="242"/>
    </location>
</feature>
<sequence>MELKLIRDEGHPIELTYENADRVKSWLHTLPAEPSSPGDGSSLSPDFAKAHLMERCRHPECAFQVRLISVHNHTYHREMSLEELYPVPWTASDGSTGTGATFLTAKSHQTTSDGGDTEPEEPNDLEKSKEPQGLEEREESVEPEDLEEIKEPDEPDNLPKPEGLEELGELKGPEYPEEQEKQAEPEEREEHRNWRSTTELGKHDDPDELPHENSRMMNDPRKLSGLFGDESEGKDGKVTEEATEEAGCSIQINIKCRENEYNNILRYQHTPFEIDLYQASWFHKLNLSEDDSLLDEDDLDFLASKPFEESTRRQLRRGLQQMFKLPSLSIRQRLRKWKQAVTKWLGER</sequence>
<feature type="compositionally biased region" description="Basic and acidic residues" evidence="1">
    <location>
        <begin position="157"/>
        <end position="193"/>
    </location>
</feature>
<name>F2S797_TRIT1</name>